<sequence length="702" mass="80195">MNFKQLVFRNVTRNGRAYASYFLSSLFSVMAFFIFSLLFFHPTLNNGKQGSSETVAFLAQIGMQVAQVVIVIMSFVFLWYTFSIFLKARKRDFSIYLILGMSEKDLRRMIFLENTLLGLGSVITGILVGTFFSKFVLLVSQNLLAIEEGLAFYLPVKPVLLTFIVYMILFSFISIITTFTIKVANLTEMSKADERPIKVGKTTWYYAVGSLLLIALGYGAILKFVFDVRFSSGYALGLILVCVLLTIAGTYVFFQQNSVRFFSFLQGRKIFYKKVNMLTITNLIYRMKINGTMYFMIAIVATVAFVGIGVTMAIGGQEFAQTQASSFAYSYTRNAEDEEDMRYHQENIDLISQRIKHSGFEPLVLSFKSAYLMIEDEQLASNYVNLIPVSSYNKLARFTGDAEIMTDSDQQIVILATSNTNLKEIQNSSNLGKEVTSQAYQGMSDEPITVNYVLKPVQFNIGYGATAVVSDKFYTETLAIEVAKLKAEGIKYTPSEITIIHYREWAELGQIDRDIRGSLDVMWTNSQEEINNVYGEAESNNPSEFSDEEQEKLDKALSRNFEYTSMYQTWIQTKQSNGLILLVSVLLGSVFFTFAACIIYFRLFGELESDGKYHRSLHILGIPRKNRHQIVTKEMLIMYFIPIVVAMAHFAMAMYALNVLIELPVFTYYWQIIGAYVVFQLIFFLISRWRYLHHLDYRAEKN</sequence>
<protein>
    <recommendedName>
        <fullName evidence="7">ABC3 transporter permease C-terminal domain-containing protein</fullName>
    </recommendedName>
</protein>
<dbReference type="InterPro" id="IPR052536">
    <property type="entry name" value="ABC-4_Integral_Memb_Prot"/>
</dbReference>
<gene>
    <name evidence="8" type="ORF">CBF35_04840</name>
</gene>
<evidence type="ECO:0000313" key="9">
    <source>
        <dbReference type="Proteomes" id="UP000287239"/>
    </source>
</evidence>
<keyword evidence="5 6" id="KW-0472">Membrane</keyword>
<dbReference type="GO" id="GO:0055085">
    <property type="term" value="P:transmembrane transport"/>
    <property type="evidence" value="ECO:0007669"/>
    <property type="project" value="UniProtKB-UniRule"/>
</dbReference>
<feature type="domain" description="ABC3 transporter permease C-terminal" evidence="7">
    <location>
        <begin position="68"/>
        <end position="181"/>
    </location>
</feature>
<name>A0A429ZTF2_9ENTE</name>
<feature type="transmembrane region" description="Helical" evidence="6">
    <location>
        <begin position="232"/>
        <end position="254"/>
    </location>
</feature>
<dbReference type="GeneID" id="98567688"/>
<keyword evidence="9" id="KW-1185">Reference proteome</keyword>
<keyword evidence="6" id="KW-0813">Transport</keyword>
<evidence type="ECO:0000256" key="5">
    <source>
        <dbReference type="ARBA" id="ARBA00023136"/>
    </source>
</evidence>
<reference evidence="8 9" key="1">
    <citation type="submission" date="2017-05" db="EMBL/GenBank/DDBJ databases">
        <title>Vagococcus spp. assemblies.</title>
        <authorList>
            <person name="Gulvik C.A."/>
        </authorList>
    </citation>
    <scope>NUCLEOTIDE SEQUENCE [LARGE SCALE GENOMIC DNA]</scope>
    <source>
        <strain evidence="8 9">NCFB 2777</strain>
    </source>
</reference>
<comment type="subcellular location">
    <subcellularLocation>
        <location evidence="1 6">Cell membrane</location>
        <topology evidence="1 6">Multi-pass membrane protein</topology>
    </subcellularLocation>
</comment>
<keyword evidence="3 6" id="KW-0812">Transmembrane</keyword>
<dbReference type="PANTHER" id="PTHR46795">
    <property type="entry name" value="ABC TRANSPORTER PERMEASE-RELATED-RELATED"/>
    <property type="match status" value="1"/>
</dbReference>
<dbReference type="Proteomes" id="UP000287239">
    <property type="component" value="Unassembled WGS sequence"/>
</dbReference>
<evidence type="ECO:0000256" key="3">
    <source>
        <dbReference type="ARBA" id="ARBA00022692"/>
    </source>
</evidence>
<evidence type="ECO:0000313" key="8">
    <source>
        <dbReference type="EMBL" id="RST96900.1"/>
    </source>
</evidence>
<dbReference type="OrthoDB" id="1937696at2"/>
<evidence type="ECO:0000256" key="6">
    <source>
        <dbReference type="PIRNR" id="PIRNR018968"/>
    </source>
</evidence>
<dbReference type="GO" id="GO:0005886">
    <property type="term" value="C:plasma membrane"/>
    <property type="evidence" value="ECO:0007669"/>
    <property type="project" value="UniProtKB-SubCell"/>
</dbReference>
<feature type="transmembrane region" description="Helical" evidence="6">
    <location>
        <begin position="159"/>
        <end position="183"/>
    </location>
</feature>
<dbReference type="EMBL" id="NGJU01000005">
    <property type="protein sequence ID" value="RST96900.1"/>
    <property type="molecule type" value="Genomic_DNA"/>
</dbReference>
<evidence type="ECO:0000259" key="7">
    <source>
        <dbReference type="Pfam" id="PF02687"/>
    </source>
</evidence>
<dbReference type="PANTHER" id="PTHR46795:SF3">
    <property type="entry name" value="ABC TRANSPORTER PERMEASE"/>
    <property type="match status" value="1"/>
</dbReference>
<accession>A0A429ZTF2</accession>
<dbReference type="AlphaFoldDB" id="A0A429ZTF2"/>
<feature type="transmembrane region" description="Helical" evidence="6">
    <location>
        <begin position="668"/>
        <end position="686"/>
    </location>
</feature>
<comment type="similarity">
    <text evidence="6">Belongs to the ABC-4 integral membrane protein family.</text>
</comment>
<feature type="transmembrane region" description="Helical" evidence="6">
    <location>
        <begin position="21"/>
        <end position="41"/>
    </location>
</feature>
<keyword evidence="4 6" id="KW-1133">Transmembrane helix</keyword>
<keyword evidence="2 6" id="KW-1003">Cell membrane</keyword>
<dbReference type="RefSeq" id="WP_126778859.1">
    <property type="nucleotide sequence ID" value="NZ_CAUQJP010000003.1"/>
</dbReference>
<feature type="transmembrane region" description="Helical" evidence="6">
    <location>
        <begin position="579"/>
        <end position="603"/>
    </location>
</feature>
<dbReference type="PIRSF" id="PIRSF018968">
    <property type="entry name" value="ABC_permease_BceB"/>
    <property type="match status" value="1"/>
</dbReference>
<evidence type="ECO:0000256" key="2">
    <source>
        <dbReference type="ARBA" id="ARBA00022475"/>
    </source>
</evidence>
<feature type="transmembrane region" description="Helical" evidence="6">
    <location>
        <begin position="61"/>
        <end position="82"/>
    </location>
</feature>
<dbReference type="InterPro" id="IPR027022">
    <property type="entry name" value="ABC_permease_BceB-typ"/>
</dbReference>
<dbReference type="InterPro" id="IPR003838">
    <property type="entry name" value="ABC3_permease_C"/>
</dbReference>
<feature type="transmembrane region" description="Helical" evidence="6">
    <location>
        <begin position="116"/>
        <end position="139"/>
    </location>
</feature>
<feature type="transmembrane region" description="Helical" evidence="6">
    <location>
        <begin position="636"/>
        <end position="656"/>
    </location>
</feature>
<feature type="transmembrane region" description="Helical" evidence="6">
    <location>
        <begin position="204"/>
        <end position="226"/>
    </location>
</feature>
<feature type="transmembrane region" description="Helical" evidence="6">
    <location>
        <begin position="293"/>
        <end position="315"/>
    </location>
</feature>
<proteinExistence type="inferred from homology"/>
<evidence type="ECO:0000256" key="4">
    <source>
        <dbReference type="ARBA" id="ARBA00022989"/>
    </source>
</evidence>
<evidence type="ECO:0000256" key="1">
    <source>
        <dbReference type="ARBA" id="ARBA00004651"/>
    </source>
</evidence>
<comment type="caution">
    <text evidence="8">The sequence shown here is derived from an EMBL/GenBank/DDBJ whole genome shotgun (WGS) entry which is preliminary data.</text>
</comment>
<organism evidence="8 9">
    <name type="scientific">Vagococcus salmoninarum</name>
    <dbReference type="NCBI Taxonomy" id="2739"/>
    <lineage>
        <taxon>Bacteria</taxon>
        <taxon>Bacillati</taxon>
        <taxon>Bacillota</taxon>
        <taxon>Bacilli</taxon>
        <taxon>Lactobacillales</taxon>
        <taxon>Enterococcaceae</taxon>
        <taxon>Vagococcus</taxon>
    </lineage>
</organism>
<dbReference type="Pfam" id="PF02687">
    <property type="entry name" value="FtsX"/>
    <property type="match status" value="1"/>
</dbReference>